<gene>
    <name evidence="2" type="ORF">SODALDRAFT_362232</name>
</gene>
<reference evidence="2 3" key="1">
    <citation type="journal article" date="2018" name="Mol. Ecol.">
        <title>The obligate alkalophilic soda-lake fungus Sodiomyces alkalinus has shifted to a protein diet.</title>
        <authorList>
            <person name="Grum-Grzhimaylo A.A."/>
            <person name="Falkoski D.L."/>
            <person name="van den Heuvel J."/>
            <person name="Valero-Jimenez C.A."/>
            <person name="Min B."/>
            <person name="Choi I.G."/>
            <person name="Lipzen A."/>
            <person name="Daum C.G."/>
            <person name="Aanen D.K."/>
            <person name="Tsang A."/>
            <person name="Henrissat B."/>
            <person name="Bilanenko E.N."/>
            <person name="de Vries R.P."/>
            <person name="van Kan J.A.L."/>
            <person name="Grigoriev I.V."/>
            <person name="Debets A.J.M."/>
        </authorList>
    </citation>
    <scope>NUCLEOTIDE SEQUENCE [LARGE SCALE GENOMIC DNA]</scope>
    <source>
        <strain evidence="2 3">F11</strain>
    </source>
</reference>
<feature type="region of interest" description="Disordered" evidence="1">
    <location>
        <begin position="36"/>
        <end position="68"/>
    </location>
</feature>
<keyword evidence="3" id="KW-1185">Reference proteome</keyword>
<sequence length="143" mass="15222">MPWRSGPPTWSAFTPRGVASLPSTIWGGGHLSQRLGHTIPFSSNRHTSRRPAGPSPDKPWNPLPTISHAPSGRTVLQLSRAPGHWLGPAPLGLSLRGQSLSITVVERPPHPPLPNASLRFGGFLSAIFTPLSEAPMGQMAHGD</sequence>
<proteinExistence type="predicted"/>
<protein>
    <submittedName>
        <fullName evidence="2">Uncharacterized protein</fullName>
    </submittedName>
</protein>
<name>A0A3N2PPY5_SODAK</name>
<accession>A0A3N2PPY5</accession>
<evidence type="ECO:0000313" key="3">
    <source>
        <dbReference type="Proteomes" id="UP000272025"/>
    </source>
</evidence>
<dbReference type="EMBL" id="ML119059">
    <property type="protein sequence ID" value="ROT36426.1"/>
    <property type="molecule type" value="Genomic_DNA"/>
</dbReference>
<dbReference type="Proteomes" id="UP000272025">
    <property type="component" value="Unassembled WGS sequence"/>
</dbReference>
<evidence type="ECO:0000313" key="2">
    <source>
        <dbReference type="EMBL" id="ROT36426.1"/>
    </source>
</evidence>
<dbReference type="GeneID" id="39582918"/>
<organism evidence="2 3">
    <name type="scientific">Sodiomyces alkalinus (strain CBS 110278 / VKM F-3762 / F11)</name>
    <name type="common">Alkaliphilic filamentous fungus</name>
    <dbReference type="NCBI Taxonomy" id="1314773"/>
    <lineage>
        <taxon>Eukaryota</taxon>
        <taxon>Fungi</taxon>
        <taxon>Dikarya</taxon>
        <taxon>Ascomycota</taxon>
        <taxon>Pezizomycotina</taxon>
        <taxon>Sordariomycetes</taxon>
        <taxon>Hypocreomycetidae</taxon>
        <taxon>Glomerellales</taxon>
        <taxon>Plectosphaerellaceae</taxon>
        <taxon>Sodiomyces</taxon>
    </lineage>
</organism>
<feature type="compositionally biased region" description="Pro residues" evidence="1">
    <location>
        <begin position="53"/>
        <end position="62"/>
    </location>
</feature>
<dbReference type="RefSeq" id="XP_028464232.1">
    <property type="nucleotide sequence ID" value="XM_028614440.1"/>
</dbReference>
<evidence type="ECO:0000256" key="1">
    <source>
        <dbReference type="SAM" id="MobiDB-lite"/>
    </source>
</evidence>
<dbReference type="AlphaFoldDB" id="A0A3N2PPY5"/>